<feature type="chain" id="PRO_5045233747" description="AB hydrolase-1 domain-containing protein" evidence="2">
    <location>
        <begin position="20"/>
        <end position="946"/>
    </location>
</feature>
<dbReference type="PANTHER" id="PTHR43194">
    <property type="entry name" value="HYDROLASE ALPHA/BETA FOLD FAMILY"/>
    <property type="match status" value="1"/>
</dbReference>
<evidence type="ECO:0000256" key="2">
    <source>
        <dbReference type="SAM" id="SignalP"/>
    </source>
</evidence>
<dbReference type="InterPro" id="IPR029058">
    <property type="entry name" value="AB_hydrolase_fold"/>
</dbReference>
<dbReference type="InterPro" id="IPR050228">
    <property type="entry name" value="Carboxylesterase_BioH"/>
</dbReference>
<feature type="domain" description="AB hydrolase-1" evidence="3">
    <location>
        <begin position="657"/>
        <end position="782"/>
    </location>
</feature>
<dbReference type="InterPro" id="IPR000073">
    <property type="entry name" value="AB_hydrolase_1"/>
</dbReference>
<evidence type="ECO:0000259" key="3">
    <source>
        <dbReference type="Pfam" id="PF00561"/>
    </source>
</evidence>
<dbReference type="SUPFAM" id="SSF53474">
    <property type="entry name" value="alpha/beta-Hydrolases"/>
    <property type="match status" value="1"/>
</dbReference>
<evidence type="ECO:0000256" key="1">
    <source>
        <dbReference type="SAM" id="MobiDB-lite"/>
    </source>
</evidence>
<feature type="compositionally biased region" description="Basic residues" evidence="1">
    <location>
        <begin position="916"/>
        <end position="934"/>
    </location>
</feature>
<protein>
    <recommendedName>
        <fullName evidence="3">AB hydrolase-1 domain-containing protein</fullName>
    </recommendedName>
</protein>
<reference evidence="4 5" key="1">
    <citation type="submission" date="2024-02" db="EMBL/GenBank/DDBJ databases">
        <authorList>
            <person name="Chen Y."/>
            <person name="Shah S."/>
            <person name="Dougan E. K."/>
            <person name="Thang M."/>
            <person name="Chan C."/>
        </authorList>
    </citation>
    <scope>NUCLEOTIDE SEQUENCE [LARGE SCALE GENOMIC DNA]</scope>
</reference>
<organism evidence="4 5">
    <name type="scientific">Durusdinium trenchii</name>
    <dbReference type="NCBI Taxonomy" id="1381693"/>
    <lineage>
        <taxon>Eukaryota</taxon>
        <taxon>Sar</taxon>
        <taxon>Alveolata</taxon>
        <taxon>Dinophyceae</taxon>
        <taxon>Suessiales</taxon>
        <taxon>Symbiodiniaceae</taxon>
        <taxon>Durusdinium</taxon>
    </lineage>
</organism>
<dbReference type="EMBL" id="CAXAMN010022095">
    <property type="protein sequence ID" value="CAK9066337.1"/>
    <property type="molecule type" value="Genomic_DNA"/>
</dbReference>
<gene>
    <name evidence="4" type="ORF">CCMP2556_LOCUS32567</name>
</gene>
<dbReference type="Proteomes" id="UP001642484">
    <property type="component" value="Unassembled WGS sequence"/>
</dbReference>
<keyword evidence="2" id="KW-0732">Signal</keyword>
<accession>A0ABP0NT24</accession>
<dbReference type="Gene3D" id="3.40.50.1820">
    <property type="entry name" value="alpha/beta hydrolase"/>
    <property type="match status" value="1"/>
</dbReference>
<dbReference type="Pfam" id="PF00561">
    <property type="entry name" value="Abhydrolase_1"/>
    <property type="match status" value="2"/>
</dbReference>
<comment type="caution">
    <text evidence="4">The sequence shown here is derived from an EMBL/GenBank/DDBJ whole genome shotgun (WGS) entry which is preliminary data.</text>
</comment>
<evidence type="ECO:0000313" key="4">
    <source>
        <dbReference type="EMBL" id="CAK9066337.1"/>
    </source>
</evidence>
<dbReference type="PANTHER" id="PTHR43194:SF2">
    <property type="entry name" value="PEROXISOMAL MEMBRANE PROTEIN LPX1"/>
    <property type="match status" value="1"/>
</dbReference>
<sequence>MAFLLASLHFLLALGAPRGTPIEDQTCNDSTSLLTRPAVGFPFHAPVGRSVLKVDPNDPKAWENCVPPEGVASFKRIMQPYSNHSELLPLGQSVGLGWKSVKDVDAWLAKWEKPCPAPLKPAAYEHQEAKLKDFKDIADGIGKVKWDKMEWPSGIGTDGKVVKSNLAFQGAMIQGMFYTVAFATSWSKDGKVKWVDFVQGFGGIAANMANFVPTVGPFLSGFLTFALAFFGSSSPSIGEQIEKALKALYEKIMKEVGDMMKKQLVESALVSCRETVSDLVRSLESMPLDLHPITDTMPAGEYRVQKVAYYGTKTSIMESQMKDIFGASVGCYSNGRFNDSPPDTCKHFLYKGAFYFQFQFVLLHLNFLAEWARTVEGTAIQVRLEALRRMAQKYVPLLERSLEIFLSFRTTCSYNYPECWGQCRDARPCIPGTPCLPCGIGNKCHESTAELQRQERDEEGEYDVLERTRCVTNAKGEIFGARNLCEREGGPGKVCSQGDFDGYWEAFAENVRNNFDPLLAILRKLTQEIPDATALVEQLVKDPVKERSTVSGAKTTDPALCDSACDKLGDAAGLWFKQTVVDTCKPFCLHTDITTRPECMDKMVESIPALFRGQVRPFLGVPRCFREVQCPYPQAQVVGSTFGAINYSWLGPENGEVVVCFHGLNGTRMLFQDTAVYLARHGGFRVLTFDLYGHGLSNAPPVDLCPSGACSSCCLPGCCSMSGARGRYDLGFFAEQTADLLHALGLGESRVNLVGFSLGGAVAMAFAHRYPRRVRRMVAISPAGFVPKVPKLYYLLRVWQLFVKRGVASATLAICDRVNWFNLANLYREVGRHPRPTLLVWGERDNLNPPATVGQKVASFFSNVKLLVIPQAGHIALCDKPAEVIPRILGFLLLPESTSMASVGELLSTLSTRPRPPAHARSLRRERKGVRKQSRGRFLLAHCSRG</sequence>
<feature type="domain" description="AB hydrolase-1" evidence="3">
    <location>
        <begin position="827"/>
        <end position="881"/>
    </location>
</feature>
<name>A0ABP0NT24_9DINO</name>
<evidence type="ECO:0000313" key="5">
    <source>
        <dbReference type="Proteomes" id="UP001642484"/>
    </source>
</evidence>
<feature type="signal peptide" evidence="2">
    <location>
        <begin position="1"/>
        <end position="19"/>
    </location>
</feature>
<proteinExistence type="predicted"/>
<keyword evidence="5" id="KW-1185">Reference proteome</keyword>
<feature type="region of interest" description="Disordered" evidence="1">
    <location>
        <begin position="911"/>
        <end position="934"/>
    </location>
</feature>